<protein>
    <submittedName>
        <fullName evidence="2">Uncharacterized protein</fullName>
    </submittedName>
</protein>
<gene>
    <name evidence="2" type="ORF">Pyn_27482</name>
</gene>
<dbReference type="EMBL" id="PJQY01001836">
    <property type="protein sequence ID" value="PQP99262.1"/>
    <property type="molecule type" value="Genomic_DNA"/>
</dbReference>
<organism evidence="2 3">
    <name type="scientific">Prunus yedoensis var. nudiflora</name>
    <dbReference type="NCBI Taxonomy" id="2094558"/>
    <lineage>
        <taxon>Eukaryota</taxon>
        <taxon>Viridiplantae</taxon>
        <taxon>Streptophyta</taxon>
        <taxon>Embryophyta</taxon>
        <taxon>Tracheophyta</taxon>
        <taxon>Spermatophyta</taxon>
        <taxon>Magnoliopsida</taxon>
        <taxon>eudicotyledons</taxon>
        <taxon>Gunneridae</taxon>
        <taxon>Pentapetalae</taxon>
        <taxon>rosids</taxon>
        <taxon>fabids</taxon>
        <taxon>Rosales</taxon>
        <taxon>Rosaceae</taxon>
        <taxon>Amygdaloideae</taxon>
        <taxon>Amygdaleae</taxon>
        <taxon>Prunus</taxon>
    </lineage>
</organism>
<dbReference type="PANTHER" id="PTHR35758">
    <property type="entry name" value="TRANSMEMBRANE PROTEIN"/>
    <property type="match status" value="1"/>
</dbReference>
<comment type="caution">
    <text evidence="2">The sequence shown here is derived from an EMBL/GenBank/DDBJ whole genome shotgun (WGS) entry which is preliminary data.</text>
</comment>
<accession>A0A314XZ38</accession>
<dbReference type="STRING" id="2094558.A0A314XZ38"/>
<proteinExistence type="predicted"/>
<keyword evidence="1" id="KW-0812">Transmembrane</keyword>
<dbReference type="Proteomes" id="UP000250321">
    <property type="component" value="Unassembled WGS sequence"/>
</dbReference>
<keyword evidence="1" id="KW-1133">Transmembrane helix</keyword>
<keyword evidence="1" id="KW-0472">Membrane</keyword>
<feature type="transmembrane region" description="Helical" evidence="1">
    <location>
        <begin position="55"/>
        <end position="74"/>
    </location>
</feature>
<reference evidence="2 3" key="1">
    <citation type="submission" date="2018-02" db="EMBL/GenBank/DDBJ databases">
        <title>Draft genome of wild Prunus yedoensis var. nudiflora.</title>
        <authorList>
            <person name="Baek S."/>
            <person name="Kim J.-H."/>
            <person name="Choi K."/>
            <person name="Kim G.-B."/>
            <person name="Cho A."/>
            <person name="Jang H."/>
            <person name="Shin C.-H."/>
            <person name="Yu H.-J."/>
            <person name="Mun J.-H."/>
        </authorList>
    </citation>
    <scope>NUCLEOTIDE SEQUENCE [LARGE SCALE GENOMIC DNA]</scope>
    <source>
        <strain evidence="3">cv. Jeju island</strain>
        <tissue evidence="2">Leaf</tissue>
    </source>
</reference>
<sequence>MEPGAASRRTSRFSSYERLVAIGLALLAVLSPLYIDRTTVDDSELDLEQPINFASWLPLLLLVLILALTCRFTWTEALPGLILTGFTELAVLLVA</sequence>
<feature type="transmembrane region" description="Helical" evidence="1">
    <location>
        <begin position="16"/>
        <end position="35"/>
    </location>
</feature>
<dbReference type="PANTHER" id="PTHR35758:SF2">
    <property type="entry name" value="TRANSMEMBRANE PROTEIN"/>
    <property type="match status" value="1"/>
</dbReference>
<keyword evidence="3" id="KW-1185">Reference proteome</keyword>
<name>A0A314XZ38_PRUYE</name>
<dbReference type="AlphaFoldDB" id="A0A314XZ38"/>
<evidence type="ECO:0000256" key="1">
    <source>
        <dbReference type="SAM" id="Phobius"/>
    </source>
</evidence>
<evidence type="ECO:0000313" key="3">
    <source>
        <dbReference type="Proteomes" id="UP000250321"/>
    </source>
</evidence>
<evidence type="ECO:0000313" key="2">
    <source>
        <dbReference type="EMBL" id="PQP99262.1"/>
    </source>
</evidence>